<proteinExistence type="predicted"/>
<comment type="caution">
    <text evidence="1">The sequence shown here is derived from an EMBL/GenBank/DDBJ whole genome shotgun (WGS) entry which is preliminary data.</text>
</comment>
<gene>
    <name evidence="1" type="ORF">ENR64_27325</name>
</gene>
<name>A0A7C3KJI9_9CYAN</name>
<sequence>MQTDFSVGDRVRLVAAPPYLKTADPMPMLRSANLIPLGEEGVVLARRPGSYWVVRFANGAFLLENQYLKFVGKN</sequence>
<organism evidence="1">
    <name type="scientific">Oscillatoriales cyanobacterium SpSt-418</name>
    <dbReference type="NCBI Taxonomy" id="2282169"/>
    <lineage>
        <taxon>Bacteria</taxon>
        <taxon>Bacillati</taxon>
        <taxon>Cyanobacteriota</taxon>
        <taxon>Cyanophyceae</taxon>
        <taxon>Oscillatoriophycideae</taxon>
        <taxon>Oscillatoriales</taxon>
    </lineage>
</organism>
<dbReference type="PANTHER" id="PTHR36799:SF2">
    <property type="entry name" value="PROTEIN CHLORORESPIRATORY REDUCTION 42, CHLOROPLASTIC"/>
    <property type="match status" value="1"/>
</dbReference>
<dbReference type="PANTHER" id="PTHR36799">
    <property type="match status" value="1"/>
</dbReference>
<dbReference type="InterPro" id="IPR021495">
    <property type="entry name" value="CRR42-like"/>
</dbReference>
<dbReference type="AlphaFoldDB" id="A0A7C3KJI9"/>
<dbReference type="EMBL" id="DSRU01000407">
    <property type="protein sequence ID" value="HFN01389.1"/>
    <property type="molecule type" value="Genomic_DNA"/>
</dbReference>
<accession>A0A7C3KJI9</accession>
<dbReference type="NCBIfam" id="NF045913">
    <property type="entry name" value="RegSipA"/>
    <property type="match status" value="1"/>
</dbReference>
<dbReference type="Pfam" id="PF11347">
    <property type="entry name" value="CRR42-like"/>
    <property type="match status" value="1"/>
</dbReference>
<reference evidence="1" key="1">
    <citation type="journal article" date="2020" name="mSystems">
        <title>Genome- and Community-Level Interaction Insights into Carbon Utilization and Element Cycling Functions of Hydrothermarchaeota in Hydrothermal Sediment.</title>
        <authorList>
            <person name="Zhou Z."/>
            <person name="Liu Y."/>
            <person name="Xu W."/>
            <person name="Pan J."/>
            <person name="Luo Z.H."/>
            <person name="Li M."/>
        </authorList>
    </citation>
    <scope>NUCLEOTIDE SEQUENCE [LARGE SCALE GENOMIC DNA]</scope>
    <source>
        <strain evidence="1">SpSt-418</strain>
    </source>
</reference>
<protein>
    <submittedName>
        <fullName evidence="1">DUF3148 domain-containing protein</fullName>
    </submittedName>
</protein>
<evidence type="ECO:0000313" key="1">
    <source>
        <dbReference type="EMBL" id="HFN01389.1"/>
    </source>
</evidence>